<name>A0A2G5V374_9PELO</name>
<organism evidence="1 2">
    <name type="scientific">Caenorhabditis nigoni</name>
    <dbReference type="NCBI Taxonomy" id="1611254"/>
    <lineage>
        <taxon>Eukaryota</taxon>
        <taxon>Metazoa</taxon>
        <taxon>Ecdysozoa</taxon>
        <taxon>Nematoda</taxon>
        <taxon>Chromadorea</taxon>
        <taxon>Rhabditida</taxon>
        <taxon>Rhabditina</taxon>
        <taxon>Rhabditomorpha</taxon>
        <taxon>Rhabditoidea</taxon>
        <taxon>Rhabditidae</taxon>
        <taxon>Peloderinae</taxon>
        <taxon>Caenorhabditis</taxon>
    </lineage>
</organism>
<gene>
    <name evidence="1" type="primary">Cni-F29C12.6</name>
    <name evidence="1" type="synonym">Cnig_chr_II.g5998</name>
    <name evidence="1" type="ORF">B9Z55_005998</name>
</gene>
<comment type="caution">
    <text evidence="1">The sequence shown here is derived from an EMBL/GenBank/DDBJ whole genome shotgun (WGS) entry which is preliminary data.</text>
</comment>
<dbReference type="EMBL" id="PDUG01000002">
    <property type="protein sequence ID" value="PIC46243.1"/>
    <property type="molecule type" value="Genomic_DNA"/>
</dbReference>
<evidence type="ECO:0000313" key="1">
    <source>
        <dbReference type="EMBL" id="PIC46243.1"/>
    </source>
</evidence>
<accession>A0A2G5V374</accession>
<protein>
    <submittedName>
        <fullName evidence="1">Uncharacterized protein</fullName>
    </submittedName>
</protein>
<sequence length="103" mass="12084">MNTSFESEKRGIQSEIQKLECYEQNCLQGLLNCDRTFQQVAPQLSPAEYEKYAQQTQKVAEAATYSFMFVKSVKDDKMMELQQLEQKKAEQQFWARLASQEEK</sequence>
<dbReference type="Proteomes" id="UP000230233">
    <property type="component" value="Chromosome II"/>
</dbReference>
<dbReference type="OrthoDB" id="5879850at2759"/>
<reference evidence="2" key="1">
    <citation type="submission" date="2017-10" db="EMBL/GenBank/DDBJ databases">
        <title>Rapid genome shrinkage in a self-fertile nematode reveals novel sperm competition proteins.</title>
        <authorList>
            <person name="Yin D."/>
            <person name="Schwarz E.M."/>
            <person name="Thomas C.G."/>
            <person name="Felde R.L."/>
            <person name="Korf I.F."/>
            <person name="Cutter A.D."/>
            <person name="Schartner C.M."/>
            <person name="Ralston E.J."/>
            <person name="Meyer B.J."/>
            <person name="Haag E.S."/>
        </authorList>
    </citation>
    <scope>NUCLEOTIDE SEQUENCE [LARGE SCALE GENOMIC DNA]</scope>
    <source>
        <strain evidence="2">JU1422</strain>
    </source>
</reference>
<keyword evidence="2" id="KW-1185">Reference proteome</keyword>
<proteinExistence type="predicted"/>
<dbReference type="AlphaFoldDB" id="A0A2G5V374"/>
<evidence type="ECO:0000313" key="2">
    <source>
        <dbReference type="Proteomes" id="UP000230233"/>
    </source>
</evidence>